<comment type="caution">
    <text evidence="1">The sequence shown here is derived from an EMBL/GenBank/DDBJ whole genome shotgun (WGS) entry which is preliminary data.</text>
</comment>
<name>A0AB73FQN6_9BURK</name>
<accession>A0AB73FQN6</accession>
<evidence type="ECO:0000313" key="1">
    <source>
        <dbReference type="EMBL" id="KVM19079.1"/>
    </source>
</evidence>
<dbReference type="EMBL" id="LOZE01000143">
    <property type="protein sequence ID" value="KVM19079.1"/>
    <property type="molecule type" value="Genomic_DNA"/>
</dbReference>
<gene>
    <name evidence="1" type="ORF">WJ53_24940</name>
</gene>
<reference evidence="1 2" key="1">
    <citation type="submission" date="2015-11" db="EMBL/GenBank/DDBJ databases">
        <title>Expanding the genomic diversity of Burkholderia species for the development of highly accurate diagnostics.</title>
        <authorList>
            <person name="Sahl J."/>
            <person name="Keim P."/>
            <person name="Wagner D."/>
        </authorList>
    </citation>
    <scope>NUCLEOTIDE SEQUENCE [LARGE SCALE GENOMIC DNA]</scope>
    <source>
        <strain evidence="1 2">MSMB2058</strain>
    </source>
</reference>
<proteinExistence type="predicted"/>
<sequence length="67" mass="7875">MSTIRNLFCNIIKTTDFPFLWIGDWVSEHVDKNRLRHATQQRECFLPLRAQFIDLIENDGNAALLLD</sequence>
<evidence type="ECO:0000313" key="2">
    <source>
        <dbReference type="Proteomes" id="UP000061665"/>
    </source>
</evidence>
<organism evidence="1 2">
    <name type="scientific">Burkholderia ubonensis</name>
    <dbReference type="NCBI Taxonomy" id="101571"/>
    <lineage>
        <taxon>Bacteria</taxon>
        <taxon>Pseudomonadati</taxon>
        <taxon>Pseudomonadota</taxon>
        <taxon>Betaproteobacteria</taxon>
        <taxon>Burkholderiales</taxon>
        <taxon>Burkholderiaceae</taxon>
        <taxon>Burkholderia</taxon>
        <taxon>Burkholderia cepacia complex</taxon>
    </lineage>
</organism>
<dbReference type="Proteomes" id="UP000061665">
    <property type="component" value="Unassembled WGS sequence"/>
</dbReference>
<dbReference type="AlphaFoldDB" id="A0AB73FQN6"/>
<protein>
    <submittedName>
        <fullName evidence="1">Uncharacterized protein</fullName>
    </submittedName>
</protein>